<evidence type="ECO:0000313" key="1">
    <source>
        <dbReference type="EMBL" id="BAU56016.1"/>
    </source>
</evidence>
<keyword evidence="2" id="KW-1185">Reference proteome</keyword>
<evidence type="ECO:0000313" key="2">
    <source>
        <dbReference type="Proteomes" id="UP000218263"/>
    </source>
</evidence>
<gene>
    <name evidence="1" type="ORF">MgSA37_04208</name>
</gene>
<organism evidence="1 2">
    <name type="scientific">Mucilaginibacter gotjawali</name>
    <dbReference type="NCBI Taxonomy" id="1550579"/>
    <lineage>
        <taxon>Bacteria</taxon>
        <taxon>Pseudomonadati</taxon>
        <taxon>Bacteroidota</taxon>
        <taxon>Sphingobacteriia</taxon>
        <taxon>Sphingobacteriales</taxon>
        <taxon>Sphingobacteriaceae</taxon>
        <taxon>Mucilaginibacter</taxon>
    </lineage>
</organism>
<reference evidence="1 2" key="1">
    <citation type="submission" date="2015-12" db="EMBL/GenBank/DDBJ databases">
        <title>Genome sequence of Mucilaginibacter gotjawali.</title>
        <authorList>
            <person name="Lee J.S."/>
            <person name="Lee K.C."/>
            <person name="Kim K.K."/>
            <person name="Lee B.W."/>
        </authorList>
    </citation>
    <scope>NUCLEOTIDE SEQUENCE [LARGE SCALE GENOMIC DNA]</scope>
    <source>
        <strain evidence="1 2">SA3-7</strain>
    </source>
</reference>
<accession>A0A0X8X5J5</accession>
<dbReference type="AlphaFoldDB" id="A0A0X8X5J5"/>
<name>A0A0X8X5J5_9SPHI</name>
<dbReference type="Proteomes" id="UP000218263">
    <property type="component" value="Chromosome"/>
</dbReference>
<sequence length="170" mass="18655">MTPLSSIKPLRVICLAFFSILAAGCSSQDATTCPDCKGNQSISATARFKILDKTSKQDLFFGKLAKYHLNQLKISHIVNGHPDTAQSIINIDSAKRVFSTSVLYENDLDTMVLQVANLKPDTLYLTTRLSNNCCSHVYVSSVTLLGKVIYSDLDVTTKINVIPKIISVLK</sequence>
<dbReference type="KEGG" id="mgot:MgSA37_04208"/>
<dbReference type="EMBL" id="AP017313">
    <property type="protein sequence ID" value="BAU56016.1"/>
    <property type="molecule type" value="Genomic_DNA"/>
</dbReference>
<dbReference type="RefSeq" id="WP_096354559.1">
    <property type="nucleotide sequence ID" value="NZ_AP017313.1"/>
</dbReference>
<proteinExistence type="predicted"/>
<protein>
    <submittedName>
        <fullName evidence="1">Uncharacterized protein</fullName>
    </submittedName>
</protein>